<dbReference type="EMBL" id="SLWK01000003">
    <property type="protein sequence ID" value="TCO09322.1"/>
    <property type="molecule type" value="Genomic_DNA"/>
</dbReference>
<protein>
    <submittedName>
        <fullName evidence="1">Uncharacterized protein DUF2867</fullName>
    </submittedName>
</protein>
<sequence>MISKTNKIPDASLLKPDENSFNYIDCFQTVVLTENRHVDKTEFINMFINSGPKWGDFLMSLRDKIVGIFGLKTSKNNPKLQSQKQTEYLPGEQVGIFKLFEKSDYEYLLGENDKHLNFRVSILALPIENEGYKTELKITTAVKFNNLFGNIYFLPVKLIHKLLVRSSLKNIVKEINT</sequence>
<dbReference type="Proteomes" id="UP000295221">
    <property type="component" value="Unassembled WGS sequence"/>
</dbReference>
<dbReference type="RefSeq" id="WP_132433223.1">
    <property type="nucleotide sequence ID" value="NZ_SLWK01000003.1"/>
</dbReference>
<accession>A0A4R2GKK9</accession>
<dbReference type="AlphaFoldDB" id="A0A4R2GKK9"/>
<proteinExistence type="predicted"/>
<organism evidence="1 2">
    <name type="scientific">Natronoflexus pectinivorans</name>
    <dbReference type="NCBI Taxonomy" id="682526"/>
    <lineage>
        <taxon>Bacteria</taxon>
        <taxon>Pseudomonadati</taxon>
        <taxon>Bacteroidota</taxon>
        <taxon>Bacteroidia</taxon>
        <taxon>Marinilabiliales</taxon>
        <taxon>Marinilabiliaceae</taxon>
        <taxon>Natronoflexus</taxon>
    </lineage>
</organism>
<reference evidence="1 2" key="1">
    <citation type="submission" date="2019-03" db="EMBL/GenBank/DDBJ databases">
        <title>Genomic Encyclopedia of Type Strains, Phase IV (KMG-IV): sequencing the most valuable type-strain genomes for metagenomic binning, comparative biology and taxonomic classification.</title>
        <authorList>
            <person name="Goeker M."/>
        </authorList>
    </citation>
    <scope>NUCLEOTIDE SEQUENCE [LARGE SCALE GENOMIC DNA]</scope>
    <source>
        <strain evidence="1 2">DSM 24179</strain>
    </source>
</reference>
<evidence type="ECO:0000313" key="1">
    <source>
        <dbReference type="EMBL" id="TCO09322.1"/>
    </source>
</evidence>
<gene>
    <name evidence="1" type="ORF">EV194_103234</name>
</gene>
<dbReference type="OrthoDB" id="7058586at2"/>
<name>A0A4R2GKK9_9BACT</name>
<keyword evidence="2" id="KW-1185">Reference proteome</keyword>
<dbReference type="Pfam" id="PF11066">
    <property type="entry name" value="DUF2867"/>
    <property type="match status" value="1"/>
</dbReference>
<comment type="caution">
    <text evidence="1">The sequence shown here is derived from an EMBL/GenBank/DDBJ whole genome shotgun (WGS) entry which is preliminary data.</text>
</comment>
<evidence type="ECO:0000313" key="2">
    <source>
        <dbReference type="Proteomes" id="UP000295221"/>
    </source>
</evidence>
<dbReference type="InterPro" id="IPR021295">
    <property type="entry name" value="DUF2867"/>
</dbReference>